<comment type="caution">
    <text evidence="4">The sequence shown here is derived from an EMBL/GenBank/DDBJ whole genome shotgun (WGS) entry which is preliminary data.</text>
</comment>
<proteinExistence type="predicted"/>
<dbReference type="PANTHER" id="PTHR11586:SF37">
    <property type="entry name" value="TRNA-BINDING DOMAIN-CONTAINING PROTEIN"/>
    <property type="match status" value="1"/>
</dbReference>
<evidence type="ECO:0000256" key="2">
    <source>
        <dbReference type="ARBA" id="ARBA00022884"/>
    </source>
</evidence>
<evidence type="ECO:0000313" key="5">
    <source>
        <dbReference type="Proteomes" id="UP000732298"/>
    </source>
</evidence>
<dbReference type="NCBIfam" id="NF007495">
    <property type="entry name" value="PRK10089.1-4"/>
    <property type="match status" value="1"/>
</dbReference>
<dbReference type="Pfam" id="PF01588">
    <property type="entry name" value="tRNA_bind"/>
    <property type="match status" value="1"/>
</dbReference>
<accession>A0A8T3YPF1</accession>
<dbReference type="CDD" id="cd02798">
    <property type="entry name" value="tRNA_bind_CsaA"/>
    <property type="match status" value="1"/>
</dbReference>
<dbReference type="NCBIfam" id="NF007494">
    <property type="entry name" value="PRK10089.1-3"/>
    <property type="match status" value="1"/>
</dbReference>
<dbReference type="AlphaFoldDB" id="A0A8T3YPF1"/>
<keyword evidence="1" id="KW-0820">tRNA-binding</keyword>
<dbReference type="NCBIfam" id="TIGR02222">
    <property type="entry name" value="chap_CsaA"/>
    <property type="match status" value="1"/>
</dbReference>
<dbReference type="SUPFAM" id="SSF50249">
    <property type="entry name" value="Nucleic acid-binding proteins"/>
    <property type="match status" value="1"/>
</dbReference>
<gene>
    <name evidence="4" type="ORF">HY544_01000</name>
</gene>
<dbReference type="Proteomes" id="UP000732298">
    <property type="component" value="Unassembled WGS sequence"/>
</dbReference>
<dbReference type="PROSITE" id="PS50886">
    <property type="entry name" value="TRBD"/>
    <property type="match status" value="1"/>
</dbReference>
<dbReference type="InterPro" id="IPR051270">
    <property type="entry name" value="Tyrosine-tRNA_ligase_regulator"/>
</dbReference>
<reference evidence="4" key="1">
    <citation type="submission" date="2020-07" db="EMBL/GenBank/DDBJ databases">
        <title>Huge and variable diversity of episymbiotic CPR bacteria and DPANN archaea in groundwater ecosystems.</title>
        <authorList>
            <person name="He C.Y."/>
            <person name="Keren R."/>
            <person name="Whittaker M."/>
            <person name="Farag I.F."/>
            <person name="Doudna J."/>
            <person name="Cate J.H.D."/>
            <person name="Banfield J.F."/>
        </authorList>
    </citation>
    <scope>NUCLEOTIDE SEQUENCE</scope>
    <source>
        <strain evidence="4">NC_groundwater_1296_Ag_S-0.2um_52_80</strain>
    </source>
</reference>
<name>A0A8T3YPF1_9ARCH</name>
<dbReference type="Gene3D" id="2.40.50.140">
    <property type="entry name" value="Nucleic acid-binding proteins"/>
    <property type="match status" value="1"/>
</dbReference>
<evidence type="ECO:0000259" key="3">
    <source>
        <dbReference type="PROSITE" id="PS50886"/>
    </source>
</evidence>
<feature type="domain" description="TRNA-binding" evidence="3">
    <location>
        <begin position="6"/>
        <end position="110"/>
    </location>
</feature>
<dbReference type="InterPro" id="IPR002547">
    <property type="entry name" value="tRNA-bd_dom"/>
</dbReference>
<protein>
    <submittedName>
        <fullName evidence="4">tRNA-binding protein</fullName>
    </submittedName>
</protein>
<dbReference type="InterPro" id="IPR008231">
    <property type="entry name" value="CsaA"/>
</dbReference>
<keyword evidence="2" id="KW-0694">RNA-binding</keyword>
<dbReference type="InterPro" id="IPR012340">
    <property type="entry name" value="NA-bd_OB-fold"/>
</dbReference>
<dbReference type="PANTHER" id="PTHR11586">
    <property type="entry name" value="TRNA-AMINOACYLATION COFACTOR ARC1 FAMILY MEMBER"/>
    <property type="match status" value="1"/>
</dbReference>
<dbReference type="FunFam" id="2.40.50.140:FF:000165">
    <property type="entry name" value="Chaperone CsaA"/>
    <property type="match status" value="1"/>
</dbReference>
<dbReference type="GO" id="GO:0000049">
    <property type="term" value="F:tRNA binding"/>
    <property type="evidence" value="ECO:0007669"/>
    <property type="project" value="UniProtKB-KW"/>
</dbReference>
<evidence type="ECO:0000313" key="4">
    <source>
        <dbReference type="EMBL" id="MBI4210069.1"/>
    </source>
</evidence>
<sequence>MITYDDFLKVDIRVGRIVSAEIFPEARKPAYRLKIDFGKEIGLKQSSVQITENYKVRDLPGKLVAAVVNFPQKKIAGFSSEVLTLGFPDENGKVVLVSPDTEVPLGSRLF</sequence>
<organism evidence="4 5">
    <name type="scientific">Candidatus Iainarchaeum sp</name>
    <dbReference type="NCBI Taxonomy" id="3101447"/>
    <lineage>
        <taxon>Archaea</taxon>
        <taxon>Candidatus Iainarchaeota</taxon>
        <taxon>Candidatus Iainarchaeia</taxon>
        <taxon>Candidatus Iainarchaeales</taxon>
        <taxon>Candidatus Iainarchaeaceae</taxon>
        <taxon>Candidatus Iainarchaeum</taxon>
    </lineage>
</organism>
<evidence type="ECO:0000256" key="1">
    <source>
        <dbReference type="ARBA" id="ARBA00022555"/>
    </source>
</evidence>
<dbReference type="EMBL" id="JACQPB010000012">
    <property type="protein sequence ID" value="MBI4210069.1"/>
    <property type="molecule type" value="Genomic_DNA"/>
</dbReference>